<dbReference type="AlphaFoldDB" id="A0A5C0B113"/>
<dbReference type="SMART" id="SM00091">
    <property type="entry name" value="PAS"/>
    <property type="match status" value="2"/>
</dbReference>
<dbReference type="Gene3D" id="3.30.450.20">
    <property type="entry name" value="PAS domain"/>
    <property type="match status" value="2"/>
</dbReference>
<dbReference type="GO" id="GO:0030295">
    <property type="term" value="F:protein kinase activator activity"/>
    <property type="evidence" value="ECO:0007669"/>
    <property type="project" value="TreeGrafter"/>
</dbReference>
<feature type="transmembrane region" description="Helical" evidence="8">
    <location>
        <begin position="6"/>
        <end position="27"/>
    </location>
</feature>
<dbReference type="SMART" id="SM00387">
    <property type="entry name" value="HATPase_c"/>
    <property type="match status" value="1"/>
</dbReference>
<dbReference type="KEGG" id="pacr:FXN63_21310"/>
<gene>
    <name evidence="10" type="ORF">FXN63_21310</name>
</gene>
<dbReference type="PANTHER" id="PTHR42878">
    <property type="entry name" value="TWO-COMPONENT HISTIDINE KINASE"/>
    <property type="match status" value="1"/>
</dbReference>
<dbReference type="RefSeq" id="WP_148817323.1">
    <property type="nucleotide sequence ID" value="NZ_CP043046.1"/>
</dbReference>
<dbReference type="EMBL" id="CP043046">
    <property type="protein sequence ID" value="QEI08095.1"/>
    <property type="molecule type" value="Genomic_DNA"/>
</dbReference>
<dbReference type="InterPro" id="IPR000014">
    <property type="entry name" value="PAS"/>
</dbReference>
<dbReference type="Pfam" id="PF00512">
    <property type="entry name" value="HisKA"/>
    <property type="match status" value="1"/>
</dbReference>
<proteinExistence type="predicted"/>
<keyword evidence="8" id="KW-0812">Transmembrane</keyword>
<keyword evidence="8" id="KW-1133">Transmembrane helix</keyword>
<keyword evidence="5" id="KW-0808">Transferase</keyword>
<evidence type="ECO:0000256" key="5">
    <source>
        <dbReference type="ARBA" id="ARBA00022679"/>
    </source>
</evidence>
<dbReference type="EC" id="2.7.13.3" evidence="3"/>
<dbReference type="GO" id="GO:0000155">
    <property type="term" value="F:phosphorelay sensor kinase activity"/>
    <property type="evidence" value="ECO:0007669"/>
    <property type="project" value="InterPro"/>
</dbReference>
<dbReference type="SUPFAM" id="SSF47384">
    <property type="entry name" value="Homodimeric domain of signal transducing histidine kinase"/>
    <property type="match status" value="1"/>
</dbReference>
<evidence type="ECO:0000256" key="4">
    <source>
        <dbReference type="ARBA" id="ARBA00022553"/>
    </source>
</evidence>
<dbReference type="PROSITE" id="PS50109">
    <property type="entry name" value="HIS_KIN"/>
    <property type="match status" value="1"/>
</dbReference>
<dbReference type="Gene3D" id="3.30.565.10">
    <property type="entry name" value="Histidine kinase-like ATPase, C-terminal domain"/>
    <property type="match status" value="1"/>
</dbReference>
<dbReference type="SMART" id="SM00388">
    <property type="entry name" value="HisKA"/>
    <property type="match status" value="1"/>
</dbReference>
<evidence type="ECO:0000313" key="10">
    <source>
        <dbReference type="EMBL" id="QEI08095.1"/>
    </source>
</evidence>
<evidence type="ECO:0000256" key="1">
    <source>
        <dbReference type="ARBA" id="ARBA00000085"/>
    </source>
</evidence>
<evidence type="ECO:0000313" key="11">
    <source>
        <dbReference type="Proteomes" id="UP000325161"/>
    </source>
</evidence>
<dbReference type="InterPro" id="IPR035965">
    <property type="entry name" value="PAS-like_dom_sf"/>
</dbReference>
<dbReference type="InterPro" id="IPR036890">
    <property type="entry name" value="HATPase_C_sf"/>
</dbReference>
<dbReference type="GO" id="GO:0005886">
    <property type="term" value="C:plasma membrane"/>
    <property type="evidence" value="ECO:0007669"/>
    <property type="project" value="UniProtKB-SubCell"/>
</dbReference>
<dbReference type="NCBIfam" id="TIGR00229">
    <property type="entry name" value="sensory_box"/>
    <property type="match status" value="1"/>
</dbReference>
<evidence type="ECO:0000256" key="2">
    <source>
        <dbReference type="ARBA" id="ARBA00004429"/>
    </source>
</evidence>
<feature type="transmembrane region" description="Helical" evidence="8">
    <location>
        <begin position="57"/>
        <end position="76"/>
    </location>
</feature>
<dbReference type="PRINTS" id="PR00344">
    <property type="entry name" value="BCTRLSENSOR"/>
</dbReference>
<dbReference type="GO" id="GO:0000156">
    <property type="term" value="F:phosphorelay response regulator activity"/>
    <property type="evidence" value="ECO:0007669"/>
    <property type="project" value="TreeGrafter"/>
</dbReference>
<evidence type="ECO:0000256" key="3">
    <source>
        <dbReference type="ARBA" id="ARBA00012438"/>
    </source>
</evidence>
<evidence type="ECO:0000259" key="9">
    <source>
        <dbReference type="PROSITE" id="PS50109"/>
    </source>
</evidence>
<dbReference type="Pfam" id="PF13188">
    <property type="entry name" value="PAS_8"/>
    <property type="match status" value="2"/>
</dbReference>
<name>A0A5C0B113_9BURK</name>
<dbReference type="InterPro" id="IPR003661">
    <property type="entry name" value="HisK_dim/P_dom"/>
</dbReference>
<dbReference type="Proteomes" id="UP000325161">
    <property type="component" value="Chromosome"/>
</dbReference>
<evidence type="ECO:0000256" key="6">
    <source>
        <dbReference type="ARBA" id="ARBA00022777"/>
    </source>
</evidence>
<keyword evidence="6" id="KW-0418">Kinase</keyword>
<feature type="transmembrane region" description="Helical" evidence="8">
    <location>
        <begin position="83"/>
        <end position="103"/>
    </location>
</feature>
<dbReference type="CDD" id="cd00082">
    <property type="entry name" value="HisKA"/>
    <property type="match status" value="1"/>
</dbReference>
<comment type="subcellular location">
    <subcellularLocation>
        <location evidence="2">Cell inner membrane</location>
        <topology evidence="2">Multi-pass membrane protein</topology>
    </subcellularLocation>
</comment>
<dbReference type="SUPFAM" id="SSF55785">
    <property type="entry name" value="PYP-like sensor domain (PAS domain)"/>
    <property type="match status" value="2"/>
</dbReference>
<organism evidence="10 11">
    <name type="scientific">Pigmentiphaga aceris</name>
    <dbReference type="NCBI Taxonomy" id="1940612"/>
    <lineage>
        <taxon>Bacteria</taxon>
        <taxon>Pseudomonadati</taxon>
        <taxon>Pseudomonadota</taxon>
        <taxon>Betaproteobacteria</taxon>
        <taxon>Burkholderiales</taxon>
        <taxon>Alcaligenaceae</taxon>
        <taxon>Pigmentiphaga</taxon>
    </lineage>
</organism>
<feature type="domain" description="Histidine kinase" evidence="9">
    <location>
        <begin position="446"/>
        <end position="660"/>
    </location>
</feature>
<keyword evidence="4" id="KW-0597">Phosphoprotein</keyword>
<dbReference type="InterPro" id="IPR050351">
    <property type="entry name" value="BphY/WalK/GraS-like"/>
</dbReference>
<dbReference type="InterPro" id="IPR003594">
    <property type="entry name" value="HATPase_dom"/>
</dbReference>
<dbReference type="CDD" id="cd00130">
    <property type="entry name" value="PAS"/>
    <property type="match status" value="2"/>
</dbReference>
<reference evidence="10 11" key="1">
    <citation type="submission" date="2019-08" db="EMBL/GenBank/DDBJ databases">
        <title>Amphibian skin-associated Pigmentiphaga: genome sequence and occurrence across geography and hosts.</title>
        <authorList>
            <person name="Bletz M.C."/>
            <person name="Bunk B."/>
            <person name="Sproeer C."/>
            <person name="Biwer P."/>
            <person name="Reiter S."/>
            <person name="Rabemananjara F.C.E."/>
            <person name="Schulz S."/>
            <person name="Overmann J."/>
            <person name="Vences M."/>
        </authorList>
    </citation>
    <scope>NUCLEOTIDE SEQUENCE [LARGE SCALE GENOMIC DNA]</scope>
    <source>
        <strain evidence="10 11">Mada1488</strain>
    </source>
</reference>
<dbReference type="InterPro" id="IPR036097">
    <property type="entry name" value="HisK_dim/P_sf"/>
</dbReference>
<sequence length="671" mass="73583">MFGLPWLSPIALATGCLLVAAVGGGLVWRRHYLAASRLLIYVLGGAMFVVFGHDPGLMSQLALPFVALLVSATVLLRLHESIVLTIGTLAATFLIGVWRINVVDAVDATYPLSDTVPYNPSPYVAPLEWLSFALTAALAVSALCLLRQSTNDAHKRAMAAHATRRQAEARARRAGVELRQLTDRLPLPVCLLDPNGKVLHANQACLTLLGRCAADIDEDTDVFTLWPRGSAESVASHHIKASRGRTSTYVLPFTTPEGVQYEFEAWTSPARRVGAQRHETMTMLVDQTGRRLAERALGEHEAMYRAVVEYAPLGILTQEAGVLSYANPAALLQLGAQDAAGLYGRPFCDFIVPEQRHDAHERVKPLESASGFIEFSPFRLETLDGAIRNVELAAVSIPRNGRMLTQLFCVDVTERERAQDIVRKLNETLELRVAERTSELEAFTSSVSHDLRAPIRQVISATDILLRRLSGQSDYDPLPMLGALGATAKRMSQTIEALLELSRLGRAGIAATTFPLEPLIHEVIADVSDARREVEVDWTLGALPHVYGDPQLIRMVLVNLIDNAVKFSRYRHPARVKIWADANDEMITVSVRDNGAGFDMQKVDKLFDMFSRLHSSTQFEGTGVGLAHCRRIVERHGGRMTADGRPEGGATFRFSLPREKAAAAASAYLHA</sequence>
<comment type="catalytic activity">
    <reaction evidence="1">
        <text>ATP + protein L-histidine = ADP + protein N-phospho-L-histidine.</text>
        <dbReference type="EC" id="2.7.13.3"/>
    </reaction>
</comment>
<dbReference type="GO" id="GO:0007234">
    <property type="term" value="P:osmosensory signaling via phosphorelay pathway"/>
    <property type="evidence" value="ECO:0007669"/>
    <property type="project" value="TreeGrafter"/>
</dbReference>
<feature type="transmembrane region" description="Helical" evidence="8">
    <location>
        <begin position="123"/>
        <end position="146"/>
    </location>
</feature>
<evidence type="ECO:0000256" key="7">
    <source>
        <dbReference type="ARBA" id="ARBA00023136"/>
    </source>
</evidence>
<dbReference type="Pfam" id="PF02518">
    <property type="entry name" value="HATPase_c"/>
    <property type="match status" value="1"/>
</dbReference>
<dbReference type="InterPro" id="IPR004358">
    <property type="entry name" value="Sig_transdc_His_kin-like_C"/>
</dbReference>
<keyword evidence="7 8" id="KW-0472">Membrane</keyword>
<dbReference type="FunFam" id="3.30.565.10:FF:000006">
    <property type="entry name" value="Sensor histidine kinase WalK"/>
    <property type="match status" value="1"/>
</dbReference>
<dbReference type="PANTHER" id="PTHR42878:SF15">
    <property type="entry name" value="BACTERIOPHYTOCHROME"/>
    <property type="match status" value="1"/>
</dbReference>
<feature type="transmembrane region" description="Helical" evidence="8">
    <location>
        <begin position="34"/>
        <end position="51"/>
    </location>
</feature>
<evidence type="ECO:0000256" key="8">
    <source>
        <dbReference type="SAM" id="Phobius"/>
    </source>
</evidence>
<protein>
    <recommendedName>
        <fullName evidence="3">histidine kinase</fullName>
        <ecNumber evidence="3">2.7.13.3</ecNumber>
    </recommendedName>
</protein>
<dbReference type="InterPro" id="IPR005467">
    <property type="entry name" value="His_kinase_dom"/>
</dbReference>
<dbReference type="OrthoDB" id="8570858at2"/>
<dbReference type="Gene3D" id="1.10.287.130">
    <property type="match status" value="1"/>
</dbReference>
<accession>A0A5C0B113</accession>
<dbReference type="SUPFAM" id="SSF55874">
    <property type="entry name" value="ATPase domain of HSP90 chaperone/DNA topoisomerase II/histidine kinase"/>
    <property type="match status" value="1"/>
</dbReference>
<keyword evidence="11" id="KW-1185">Reference proteome</keyword>